<keyword evidence="6 10" id="KW-0576">Peroxisome</keyword>
<feature type="coiled-coil region" evidence="11">
    <location>
        <begin position="163"/>
        <end position="236"/>
    </location>
</feature>
<dbReference type="PANTHER" id="PTHR23058">
    <property type="entry name" value="PEROXISOMAL MEMBRANE PROTEIN PEX14"/>
    <property type="match status" value="1"/>
</dbReference>
<name>M5FS18_DACPD</name>
<evidence type="ECO:0000313" key="15">
    <source>
        <dbReference type="Proteomes" id="UP000030653"/>
    </source>
</evidence>
<dbReference type="Pfam" id="PF04695">
    <property type="entry name" value="Pex14_N"/>
    <property type="match status" value="1"/>
</dbReference>
<accession>M5FS18</accession>
<dbReference type="InterPro" id="IPR025655">
    <property type="entry name" value="PEX14"/>
</dbReference>
<feature type="region of interest" description="Disordered" evidence="12">
    <location>
        <begin position="271"/>
        <end position="389"/>
    </location>
</feature>
<dbReference type="STRING" id="1858805.M5FS18"/>
<keyword evidence="2 10" id="KW-0813">Transport</keyword>
<dbReference type="PANTHER" id="PTHR23058:SF0">
    <property type="entry name" value="PEROXISOMAL MEMBRANE PROTEIN PEX14"/>
    <property type="match status" value="1"/>
</dbReference>
<keyword evidence="15" id="KW-1185">Reference proteome</keyword>
<dbReference type="OMA" id="YNQWQPP"/>
<feature type="domain" description="Peroxisome membrane anchor protein Pex14p N-terminal" evidence="13">
    <location>
        <begin position="27"/>
        <end position="70"/>
    </location>
</feature>
<dbReference type="GO" id="GO:0005778">
    <property type="term" value="C:peroxisomal membrane"/>
    <property type="evidence" value="ECO:0007669"/>
    <property type="project" value="UniProtKB-SubCell"/>
</dbReference>
<evidence type="ECO:0000256" key="1">
    <source>
        <dbReference type="ARBA" id="ARBA00005443"/>
    </source>
</evidence>
<comment type="subcellular location">
    <subcellularLocation>
        <location evidence="9 10">Peroxisome membrane</location>
    </subcellularLocation>
</comment>
<evidence type="ECO:0000256" key="12">
    <source>
        <dbReference type="SAM" id="MobiDB-lite"/>
    </source>
</evidence>
<evidence type="ECO:0000256" key="7">
    <source>
        <dbReference type="ARBA" id="ARBA00029502"/>
    </source>
</evidence>
<organism evidence="14 15">
    <name type="scientific">Dacryopinax primogenitus (strain DJM 731)</name>
    <name type="common">Brown rot fungus</name>
    <dbReference type="NCBI Taxonomy" id="1858805"/>
    <lineage>
        <taxon>Eukaryota</taxon>
        <taxon>Fungi</taxon>
        <taxon>Dikarya</taxon>
        <taxon>Basidiomycota</taxon>
        <taxon>Agaricomycotina</taxon>
        <taxon>Dacrymycetes</taxon>
        <taxon>Dacrymycetales</taxon>
        <taxon>Dacrymycetaceae</taxon>
        <taxon>Dacryopinax</taxon>
    </lineage>
</organism>
<dbReference type="InterPro" id="IPR036388">
    <property type="entry name" value="WH-like_DNA-bd_sf"/>
</dbReference>
<dbReference type="GeneID" id="63682677"/>
<proteinExistence type="inferred from homology"/>
<feature type="region of interest" description="Disordered" evidence="12">
    <location>
        <begin position="1"/>
        <end position="28"/>
    </location>
</feature>
<evidence type="ECO:0000256" key="9">
    <source>
        <dbReference type="ARBA" id="ARBA00046271"/>
    </source>
</evidence>
<evidence type="ECO:0000256" key="8">
    <source>
        <dbReference type="ARBA" id="ARBA00029691"/>
    </source>
</evidence>
<evidence type="ECO:0000256" key="5">
    <source>
        <dbReference type="ARBA" id="ARBA00023136"/>
    </source>
</evidence>
<evidence type="ECO:0000256" key="6">
    <source>
        <dbReference type="ARBA" id="ARBA00023140"/>
    </source>
</evidence>
<keyword evidence="3 10" id="KW-0653">Protein transport</keyword>
<keyword evidence="11" id="KW-0175">Coiled coil</keyword>
<feature type="compositionally biased region" description="Polar residues" evidence="12">
    <location>
        <begin position="72"/>
        <end position="81"/>
    </location>
</feature>
<dbReference type="AlphaFoldDB" id="M5FS18"/>
<dbReference type="OrthoDB" id="5549158at2759"/>
<evidence type="ECO:0000256" key="4">
    <source>
        <dbReference type="ARBA" id="ARBA00023010"/>
    </source>
</evidence>
<dbReference type="RefSeq" id="XP_040624807.1">
    <property type="nucleotide sequence ID" value="XM_040767615.1"/>
</dbReference>
<dbReference type="InterPro" id="IPR006785">
    <property type="entry name" value="Pex14_N"/>
</dbReference>
<gene>
    <name evidence="14" type="ORF">DACRYDRAFT_102189</name>
</gene>
<evidence type="ECO:0000256" key="3">
    <source>
        <dbReference type="ARBA" id="ARBA00022927"/>
    </source>
</evidence>
<dbReference type="Gene3D" id="1.10.10.10">
    <property type="entry name" value="Winged helix-like DNA-binding domain superfamily/Winged helix DNA-binding domain"/>
    <property type="match status" value="1"/>
</dbReference>
<comment type="function">
    <text evidence="10">Component of the PEX13-PEX14 docking complex, a translocon channel that specifically mediates the import of peroxisomal cargo proteins bound to PEX5 receptor. The PEX13-PEX14 docking complex forms a large import pore which can be opened to a diameter of about 9 nm. Mechanistically, PEX5 receptor along with cargo proteins associates with the PEX14 subunit of the PEX13-PEX14 docking complex in the cytosol, leading to the insertion of the receptor into the organelle membrane with the concomitant translocation of the cargo into the peroxisome matrix.</text>
</comment>
<feature type="compositionally biased region" description="Basic and acidic residues" evidence="12">
    <location>
        <begin position="380"/>
        <end position="389"/>
    </location>
</feature>
<dbReference type="GO" id="GO:0016560">
    <property type="term" value="P:protein import into peroxisome matrix, docking"/>
    <property type="evidence" value="ECO:0007669"/>
    <property type="project" value="UniProtKB-UniRule"/>
</dbReference>
<dbReference type="GO" id="GO:1990429">
    <property type="term" value="C:peroxisomal importomer complex"/>
    <property type="evidence" value="ECO:0007669"/>
    <property type="project" value="TreeGrafter"/>
</dbReference>
<dbReference type="HOGENOM" id="CLU_045718_0_0_1"/>
<feature type="compositionally biased region" description="Low complexity" evidence="12">
    <location>
        <begin position="1"/>
        <end position="26"/>
    </location>
</feature>
<dbReference type="EMBL" id="JH795875">
    <property type="protein sequence ID" value="EJT97909.1"/>
    <property type="molecule type" value="Genomic_DNA"/>
</dbReference>
<evidence type="ECO:0000256" key="11">
    <source>
        <dbReference type="SAM" id="Coils"/>
    </source>
</evidence>
<dbReference type="GO" id="GO:0005102">
    <property type="term" value="F:signaling receptor binding"/>
    <property type="evidence" value="ECO:0007669"/>
    <property type="project" value="TreeGrafter"/>
</dbReference>
<protein>
    <recommendedName>
        <fullName evidence="7 10">Peroxisomal membrane protein PEX14</fullName>
    </recommendedName>
    <alternativeName>
        <fullName evidence="8 10">Peroxin-14</fullName>
    </alternativeName>
</protein>
<reference evidence="14 15" key="1">
    <citation type="journal article" date="2012" name="Science">
        <title>The Paleozoic origin of enzymatic lignin decomposition reconstructed from 31 fungal genomes.</title>
        <authorList>
            <person name="Floudas D."/>
            <person name="Binder M."/>
            <person name="Riley R."/>
            <person name="Barry K."/>
            <person name="Blanchette R.A."/>
            <person name="Henrissat B."/>
            <person name="Martinez A.T."/>
            <person name="Otillar R."/>
            <person name="Spatafora J.W."/>
            <person name="Yadav J.S."/>
            <person name="Aerts A."/>
            <person name="Benoit I."/>
            <person name="Boyd A."/>
            <person name="Carlson A."/>
            <person name="Copeland A."/>
            <person name="Coutinho P.M."/>
            <person name="de Vries R.P."/>
            <person name="Ferreira P."/>
            <person name="Findley K."/>
            <person name="Foster B."/>
            <person name="Gaskell J."/>
            <person name="Glotzer D."/>
            <person name="Gorecki P."/>
            <person name="Heitman J."/>
            <person name="Hesse C."/>
            <person name="Hori C."/>
            <person name="Igarashi K."/>
            <person name="Jurgens J.A."/>
            <person name="Kallen N."/>
            <person name="Kersten P."/>
            <person name="Kohler A."/>
            <person name="Kuees U."/>
            <person name="Kumar T.K.A."/>
            <person name="Kuo A."/>
            <person name="LaButti K."/>
            <person name="Larrondo L.F."/>
            <person name="Lindquist E."/>
            <person name="Ling A."/>
            <person name="Lombard V."/>
            <person name="Lucas S."/>
            <person name="Lundell T."/>
            <person name="Martin R."/>
            <person name="McLaughlin D.J."/>
            <person name="Morgenstern I."/>
            <person name="Morin E."/>
            <person name="Murat C."/>
            <person name="Nagy L.G."/>
            <person name="Nolan M."/>
            <person name="Ohm R.A."/>
            <person name="Patyshakuliyeva A."/>
            <person name="Rokas A."/>
            <person name="Ruiz-Duenas F.J."/>
            <person name="Sabat G."/>
            <person name="Salamov A."/>
            <person name="Samejima M."/>
            <person name="Schmutz J."/>
            <person name="Slot J.C."/>
            <person name="St John F."/>
            <person name="Stenlid J."/>
            <person name="Sun H."/>
            <person name="Sun S."/>
            <person name="Syed K."/>
            <person name="Tsang A."/>
            <person name="Wiebenga A."/>
            <person name="Young D."/>
            <person name="Pisabarro A."/>
            <person name="Eastwood D.C."/>
            <person name="Martin F."/>
            <person name="Cullen D."/>
            <person name="Grigoriev I.V."/>
            <person name="Hibbett D.S."/>
        </authorList>
    </citation>
    <scope>NUCLEOTIDE SEQUENCE [LARGE SCALE GENOMIC DNA]</scope>
    <source>
        <strain evidence="14 15">DJM-731 SS1</strain>
    </source>
</reference>
<keyword evidence="5 10" id="KW-0472">Membrane</keyword>
<feature type="compositionally biased region" description="Low complexity" evidence="12">
    <location>
        <begin position="296"/>
        <end position="313"/>
    </location>
</feature>
<evidence type="ECO:0000256" key="10">
    <source>
        <dbReference type="RuleBase" id="RU367032"/>
    </source>
</evidence>
<dbReference type="Proteomes" id="UP000030653">
    <property type="component" value="Unassembled WGS sequence"/>
</dbReference>
<comment type="similarity">
    <text evidence="1 10">Belongs to the peroxin-14 family.</text>
</comment>
<keyword evidence="4" id="KW-0811">Translocation</keyword>
<evidence type="ECO:0000256" key="2">
    <source>
        <dbReference type="ARBA" id="ARBA00022448"/>
    </source>
</evidence>
<feature type="region of interest" description="Disordered" evidence="12">
    <location>
        <begin position="72"/>
        <end position="103"/>
    </location>
</feature>
<evidence type="ECO:0000259" key="13">
    <source>
        <dbReference type="Pfam" id="PF04695"/>
    </source>
</evidence>
<evidence type="ECO:0000313" key="14">
    <source>
        <dbReference type="EMBL" id="EJT97909.1"/>
    </source>
</evidence>
<sequence length="389" mass="41279">MSDNSGSSGSSNPAPTLPSIPSSSTPRQDLVQNAVTFLLDPSVQSAPLAKRIAFLESKGLSSSEIETALHQVSSRGSTAPTHAQAGTGRVTYNPGGSGYGQGTAAGTHLQQMVAPQAPARDWRDYFIMAIVSGGVTFALVSLFRRYVLPHLLPPSGPAFQQTSDALTSAFDSLAEQVRKLEEAQEKEKTDRENEREEVEKVLGEVREGVKDVREGEERAREEWEEVRREMEGIKELVPKMLERLTSNQTRTLTELQQELKSLKLLLLNRTPGAHLPSAPSPSSSPAPSNATGHARSSTLVTGSSNTSSLGTSTPATPVPLQQASPFLSGFGLGGTGRPSIPSWQLRPTAGQEAEVSGSSGSGSTKGKEVLVSEEASVPEIGEREQEAAV</sequence>